<dbReference type="RefSeq" id="WP_386666148.1">
    <property type="nucleotide sequence ID" value="NZ_JBHLTG010000001.1"/>
</dbReference>
<name>A0ABV6RKM2_9GAMM</name>
<dbReference type="Pfam" id="PF09343">
    <property type="entry name" value="DUF2460"/>
    <property type="match status" value="1"/>
</dbReference>
<dbReference type="InterPro" id="IPR011740">
    <property type="entry name" value="DUF2460"/>
</dbReference>
<organism evidence="2 3">
    <name type="scientific">Lysobacter korlensis</name>
    <dbReference type="NCBI Taxonomy" id="553636"/>
    <lineage>
        <taxon>Bacteria</taxon>
        <taxon>Pseudomonadati</taxon>
        <taxon>Pseudomonadota</taxon>
        <taxon>Gammaproteobacteria</taxon>
        <taxon>Lysobacterales</taxon>
        <taxon>Lysobacteraceae</taxon>
        <taxon>Lysobacter</taxon>
    </lineage>
</organism>
<dbReference type="Proteomes" id="UP001589896">
    <property type="component" value="Unassembled WGS sequence"/>
</dbReference>
<protein>
    <submittedName>
        <fullName evidence="2">DUF2460 domain-containing protein</fullName>
    </submittedName>
</protein>
<evidence type="ECO:0000313" key="3">
    <source>
        <dbReference type="Proteomes" id="UP001589896"/>
    </source>
</evidence>
<reference evidence="2 3" key="1">
    <citation type="submission" date="2024-09" db="EMBL/GenBank/DDBJ databases">
        <authorList>
            <person name="Sun Q."/>
            <person name="Mori K."/>
        </authorList>
    </citation>
    <scope>NUCLEOTIDE SEQUENCE [LARGE SCALE GENOMIC DNA]</scope>
    <source>
        <strain evidence="2 3">KCTC 23076</strain>
    </source>
</reference>
<feature type="domain" description="DUF2460" evidence="1">
    <location>
        <begin position="7"/>
        <end position="193"/>
    </location>
</feature>
<comment type="caution">
    <text evidence="2">The sequence shown here is derived from an EMBL/GenBank/DDBJ whole genome shotgun (WGS) entry which is preliminary data.</text>
</comment>
<evidence type="ECO:0000259" key="1">
    <source>
        <dbReference type="Pfam" id="PF09343"/>
    </source>
</evidence>
<evidence type="ECO:0000313" key="2">
    <source>
        <dbReference type="EMBL" id="MFC0677530.1"/>
    </source>
</evidence>
<proteinExistence type="predicted"/>
<gene>
    <name evidence="2" type="ORF">ACFFGH_06655</name>
</gene>
<keyword evidence="3" id="KW-1185">Reference proteome</keyword>
<accession>A0ABV6RKM2</accession>
<dbReference type="EMBL" id="JBHLTG010000001">
    <property type="protein sequence ID" value="MFC0677530.1"/>
    <property type="molecule type" value="Genomic_DNA"/>
</dbReference>
<sequence>MSFINTRLSKAVAYGFTGGPEWSTQIVPMDNGREQRNAQWLYPRHRYSAQFMNLPPALRDEVLAAFHACRGQLHAFRFKDWNDFTAANEPILPTVGTTTPVQLLKTYKFGSESATRLIQAPIAGAVVRRDGAAVAGTLDTATGLFRPDVAWLAGAYTWSGEFDVWVRFDSDFNAFTIGNWQAHTSDIELREVRR</sequence>